<dbReference type="InterPro" id="IPR001466">
    <property type="entry name" value="Beta-lactam-related"/>
</dbReference>
<name>A0A448NPY7_9FLAO</name>
<protein>
    <submittedName>
        <fullName evidence="4">Beta-lactamase</fullName>
        <ecNumber evidence="4">3.5.2.6</ecNumber>
    </submittedName>
</protein>
<sequence>MKTTNLFICLLFFASFSFAQDVNIQNKMKKFDKEMEKNLKDWNIPGVGVGIVKDGKLVFVKGYGYRDYEKKLPITANTLFQLASNTKLFTATALGFLVNEGKLDWDKPIKTFVPAIEFYNNDLNNTITLRDMLSHRTGVTRHDMIWYKSDFTRKEFFEKLKYLEPSQPLRQGYLYNNLMYASAGHLIELVENKTWEHYVQEKILKPLKMNSTVFSIPEMEKQSDIFVPYNEKRDTTILYKINYLSETEGLGPAASIISNINDLSHWLSALMNKGIYEGKQVIPEAIVKETMEPSIALHNYSLDQGFTEVLNPVYGMGRQTEAYRGHQLVLHGGHLNGIFSQISYMPQDNIGVILFVIGEHSMSYNSINYNIYEHLLGLSTTPWSERGLKSRDARKKIAKEGRAKATVGQIPNTKPSHPLNDYLGNFENKAYGIINVSQKDAKMMFTFHNIKLALNHFHYDRFDTINDEEDGLYSLNYQTSPQGDIDRFIISLDEGEVTFTKKPDETLNTVEILSKYAGKYKIATSTLEVILKDKNHLFMKGAPDIELIPYQPNIFKIKESAEITIEFIMENGKVKSMVQKDASGQYEIMRDNSQ</sequence>
<dbReference type="Pfam" id="PF11954">
    <property type="entry name" value="DUF3471"/>
    <property type="match status" value="1"/>
</dbReference>
<dbReference type="Pfam" id="PF00144">
    <property type="entry name" value="Beta-lactamase"/>
    <property type="match status" value="1"/>
</dbReference>
<dbReference type="Gene3D" id="2.40.128.600">
    <property type="match status" value="1"/>
</dbReference>
<dbReference type="GO" id="GO:0008800">
    <property type="term" value="F:beta-lactamase activity"/>
    <property type="evidence" value="ECO:0007669"/>
    <property type="project" value="UniProtKB-EC"/>
</dbReference>
<reference evidence="4 5" key="1">
    <citation type="submission" date="2018-12" db="EMBL/GenBank/DDBJ databases">
        <authorList>
            <consortium name="Pathogen Informatics"/>
        </authorList>
    </citation>
    <scope>NUCLEOTIDE SEQUENCE [LARGE SCALE GENOMIC DNA]</scope>
    <source>
        <strain evidence="4 5">NCTC13489</strain>
    </source>
</reference>
<dbReference type="OrthoDB" id="1522765at2"/>
<accession>A0A448NPY7</accession>
<dbReference type="InterPro" id="IPR012338">
    <property type="entry name" value="Beta-lactam/transpept-like"/>
</dbReference>
<dbReference type="EC" id="3.5.2.6" evidence="4"/>
<dbReference type="AlphaFoldDB" id="A0A448NPY7"/>
<dbReference type="EMBL" id="LR134441">
    <property type="protein sequence ID" value="VEH98531.1"/>
    <property type="molecule type" value="Genomic_DNA"/>
</dbReference>
<dbReference type="InterPro" id="IPR021860">
    <property type="entry name" value="Peptidase_S12_Pab87-rel_C"/>
</dbReference>
<feature type="chain" id="PRO_5019178488" evidence="1">
    <location>
        <begin position="20"/>
        <end position="594"/>
    </location>
</feature>
<proteinExistence type="predicted"/>
<evidence type="ECO:0000313" key="5">
    <source>
        <dbReference type="Proteomes" id="UP000270036"/>
    </source>
</evidence>
<dbReference type="Proteomes" id="UP000270036">
    <property type="component" value="Chromosome"/>
</dbReference>
<feature type="domain" description="Peptidase S12 Pab87-related C-terminal" evidence="3">
    <location>
        <begin position="411"/>
        <end position="492"/>
    </location>
</feature>
<gene>
    <name evidence="4" type="primary">ampC_1</name>
    <name evidence="4" type="ORF">NCTC13489_01012</name>
</gene>
<dbReference type="Gene3D" id="3.40.710.10">
    <property type="entry name" value="DD-peptidase/beta-lactamase superfamily"/>
    <property type="match status" value="1"/>
</dbReference>
<evidence type="ECO:0000256" key="1">
    <source>
        <dbReference type="SAM" id="SignalP"/>
    </source>
</evidence>
<feature type="domain" description="Beta-lactamase-related" evidence="2">
    <location>
        <begin position="32"/>
        <end position="371"/>
    </location>
</feature>
<evidence type="ECO:0000259" key="2">
    <source>
        <dbReference type="Pfam" id="PF00144"/>
    </source>
</evidence>
<keyword evidence="4" id="KW-0378">Hydrolase</keyword>
<dbReference type="PANTHER" id="PTHR46825:SF15">
    <property type="entry name" value="BETA-LACTAMASE-RELATED DOMAIN-CONTAINING PROTEIN"/>
    <property type="match status" value="1"/>
</dbReference>
<dbReference type="PANTHER" id="PTHR46825">
    <property type="entry name" value="D-ALANYL-D-ALANINE-CARBOXYPEPTIDASE/ENDOPEPTIDASE AMPH"/>
    <property type="match status" value="1"/>
</dbReference>
<keyword evidence="1" id="KW-0732">Signal</keyword>
<dbReference type="SUPFAM" id="SSF56601">
    <property type="entry name" value="beta-lactamase/transpeptidase-like"/>
    <property type="match status" value="1"/>
</dbReference>
<dbReference type="InterPro" id="IPR050491">
    <property type="entry name" value="AmpC-like"/>
</dbReference>
<evidence type="ECO:0000313" key="4">
    <source>
        <dbReference type="EMBL" id="VEH98531.1"/>
    </source>
</evidence>
<dbReference type="KEGG" id="cant:NCTC13489_01012"/>
<organism evidence="4 5">
    <name type="scientific">Kaistella antarctica</name>
    <dbReference type="NCBI Taxonomy" id="266748"/>
    <lineage>
        <taxon>Bacteria</taxon>
        <taxon>Pseudomonadati</taxon>
        <taxon>Bacteroidota</taxon>
        <taxon>Flavobacteriia</taxon>
        <taxon>Flavobacteriales</taxon>
        <taxon>Weeksellaceae</taxon>
        <taxon>Chryseobacterium group</taxon>
        <taxon>Kaistella</taxon>
    </lineage>
</organism>
<evidence type="ECO:0000259" key="3">
    <source>
        <dbReference type="Pfam" id="PF11954"/>
    </source>
</evidence>
<feature type="signal peptide" evidence="1">
    <location>
        <begin position="1"/>
        <end position="19"/>
    </location>
</feature>
<dbReference type="RefSeq" id="WP_051803809.1">
    <property type="nucleotide sequence ID" value="NZ_FOIX01000003.1"/>
</dbReference>